<dbReference type="OrthoDB" id="654191at2759"/>
<feature type="coiled-coil region" evidence="1">
    <location>
        <begin position="118"/>
        <end position="145"/>
    </location>
</feature>
<sequence>MLNHQNQALADTLLQISNDNDAFKHKLLAEQNTALDEMNAQLSRTSADLTRIRSMRDELVSELAMRKAAADADLQAAAQISQLSDARLSRIHALELELDRWKSNPPVQISQSLQEMSQDELLQKVARLEKQNASLATELPALESAFNKAHQLSISKLLDLSDSHLKIKKAQTEARPFSAG</sequence>
<proteinExistence type="predicted"/>
<accession>A0A1U7LR06</accession>
<dbReference type="STRING" id="1198029.A0A1U7LR06"/>
<name>A0A1U7LR06_NEOID</name>
<gene>
    <name evidence="2" type="ORF">NEOLI_002837</name>
</gene>
<evidence type="ECO:0000313" key="2">
    <source>
        <dbReference type="EMBL" id="OLL25106.1"/>
    </source>
</evidence>
<evidence type="ECO:0000313" key="3">
    <source>
        <dbReference type="Proteomes" id="UP000186594"/>
    </source>
</evidence>
<dbReference type="AlphaFoldDB" id="A0A1U7LR06"/>
<keyword evidence="1" id="KW-0175">Coiled coil</keyword>
<reference evidence="2 3" key="1">
    <citation type="submission" date="2016-04" db="EMBL/GenBank/DDBJ databases">
        <title>Evolutionary innovation and constraint leading to complex multicellularity in the Ascomycota.</title>
        <authorList>
            <person name="Cisse O."/>
            <person name="Nguyen A."/>
            <person name="Hewitt D.A."/>
            <person name="Jedd G."/>
            <person name="Stajich J.E."/>
        </authorList>
    </citation>
    <scope>NUCLEOTIDE SEQUENCE [LARGE SCALE GENOMIC DNA]</scope>
    <source>
        <strain evidence="2 3">DAH-3</strain>
    </source>
</reference>
<protein>
    <submittedName>
        <fullName evidence="2">E3 ubiquitin-protein ligase BRE1</fullName>
    </submittedName>
</protein>
<keyword evidence="3" id="KW-1185">Reference proteome</keyword>
<organism evidence="2 3">
    <name type="scientific">Neolecta irregularis (strain DAH-3)</name>
    <dbReference type="NCBI Taxonomy" id="1198029"/>
    <lineage>
        <taxon>Eukaryota</taxon>
        <taxon>Fungi</taxon>
        <taxon>Dikarya</taxon>
        <taxon>Ascomycota</taxon>
        <taxon>Taphrinomycotina</taxon>
        <taxon>Neolectales</taxon>
        <taxon>Neolectaceae</taxon>
        <taxon>Neolecta</taxon>
    </lineage>
</organism>
<comment type="caution">
    <text evidence="2">The sequence shown here is derived from an EMBL/GenBank/DDBJ whole genome shotgun (WGS) entry which is preliminary data.</text>
</comment>
<dbReference type="EMBL" id="LXFE01000503">
    <property type="protein sequence ID" value="OLL25106.1"/>
    <property type="molecule type" value="Genomic_DNA"/>
</dbReference>
<evidence type="ECO:0000256" key="1">
    <source>
        <dbReference type="SAM" id="Coils"/>
    </source>
</evidence>
<dbReference type="Proteomes" id="UP000186594">
    <property type="component" value="Unassembled WGS sequence"/>
</dbReference>